<dbReference type="OrthoDB" id="5832385at2759"/>
<evidence type="ECO:0000313" key="2">
    <source>
        <dbReference type="Proteomes" id="UP000053676"/>
    </source>
</evidence>
<sequence>MTAKHMEKMLEFDFKYFNEKPAPMHTIPKLLFGRLNMSVSDMDELLKSAEGQKKIQQIIMTFRQPSPPRCVIEAAELWEAMTRQVQFRAQSASHSLQPQATTLSTSACTPAVVSASFALASVTPTPSTHRSPTQYMQQ</sequence>
<protein>
    <submittedName>
        <fullName evidence="1">Uncharacterized protein</fullName>
    </submittedName>
</protein>
<dbReference type="CTD" id="25340685"/>
<dbReference type="AlphaFoldDB" id="W2SZP6"/>
<gene>
    <name evidence="1" type="ORF">NECAME_00641</name>
</gene>
<proteinExistence type="predicted"/>
<name>W2SZP6_NECAM</name>
<accession>W2SZP6</accession>
<reference evidence="2" key="1">
    <citation type="journal article" date="2014" name="Nat. Genet.">
        <title>Genome of the human hookworm Necator americanus.</title>
        <authorList>
            <person name="Tang Y.T."/>
            <person name="Gao X."/>
            <person name="Rosa B.A."/>
            <person name="Abubucker S."/>
            <person name="Hallsworth-Pepin K."/>
            <person name="Martin J."/>
            <person name="Tyagi R."/>
            <person name="Heizer E."/>
            <person name="Zhang X."/>
            <person name="Bhonagiri-Palsikar V."/>
            <person name="Minx P."/>
            <person name="Warren W.C."/>
            <person name="Wang Q."/>
            <person name="Zhan B."/>
            <person name="Hotez P.J."/>
            <person name="Sternberg P.W."/>
            <person name="Dougall A."/>
            <person name="Gaze S.T."/>
            <person name="Mulvenna J."/>
            <person name="Sotillo J."/>
            <person name="Ranganathan S."/>
            <person name="Rabelo E.M."/>
            <person name="Wilson R.K."/>
            <person name="Felgner P.L."/>
            <person name="Bethony J."/>
            <person name="Hawdon J.M."/>
            <person name="Gasser R.B."/>
            <person name="Loukas A."/>
            <person name="Mitreva M."/>
        </authorList>
    </citation>
    <scope>NUCLEOTIDE SEQUENCE [LARGE SCALE GENOMIC DNA]</scope>
</reference>
<organism evidence="1 2">
    <name type="scientific">Necator americanus</name>
    <name type="common">Human hookworm</name>
    <dbReference type="NCBI Taxonomy" id="51031"/>
    <lineage>
        <taxon>Eukaryota</taxon>
        <taxon>Metazoa</taxon>
        <taxon>Ecdysozoa</taxon>
        <taxon>Nematoda</taxon>
        <taxon>Chromadorea</taxon>
        <taxon>Rhabditida</taxon>
        <taxon>Rhabditina</taxon>
        <taxon>Rhabditomorpha</taxon>
        <taxon>Strongyloidea</taxon>
        <taxon>Ancylostomatidae</taxon>
        <taxon>Bunostominae</taxon>
        <taxon>Necator</taxon>
    </lineage>
</organism>
<keyword evidence="2" id="KW-1185">Reference proteome</keyword>
<dbReference type="EMBL" id="KI660311">
    <property type="protein sequence ID" value="ETN75230.1"/>
    <property type="molecule type" value="Genomic_DNA"/>
</dbReference>
<dbReference type="GeneID" id="25340685"/>
<evidence type="ECO:0000313" key="1">
    <source>
        <dbReference type="EMBL" id="ETN75230.1"/>
    </source>
</evidence>
<dbReference type="KEGG" id="nai:NECAME_00641"/>
<dbReference type="Proteomes" id="UP000053676">
    <property type="component" value="Unassembled WGS sequence"/>
</dbReference>
<feature type="non-terminal residue" evidence="1">
    <location>
        <position position="138"/>
    </location>
</feature>